<accession>I9QBC8</accession>
<sequence length="43" mass="4919">MFLQKVNILYKMILMGKKHFFQTRDIGANKKVDDLFGSASLGN</sequence>
<dbReference type="AlphaFoldDB" id="I9QBC8"/>
<gene>
    <name evidence="1" type="ORF">HPNQ4099_0268</name>
</gene>
<protein>
    <submittedName>
        <fullName evidence="1">Uncharacterized protein</fullName>
    </submittedName>
</protein>
<dbReference type="EMBL" id="AKNU01000001">
    <property type="protein sequence ID" value="EJB31871.1"/>
    <property type="molecule type" value="Genomic_DNA"/>
</dbReference>
<dbReference type="Proteomes" id="UP000003402">
    <property type="component" value="Unassembled WGS sequence"/>
</dbReference>
<organism evidence="1 2">
    <name type="scientific">Helicobacter pylori NQ4099</name>
    <dbReference type="NCBI Taxonomy" id="992026"/>
    <lineage>
        <taxon>Bacteria</taxon>
        <taxon>Pseudomonadati</taxon>
        <taxon>Campylobacterota</taxon>
        <taxon>Epsilonproteobacteria</taxon>
        <taxon>Campylobacterales</taxon>
        <taxon>Helicobacteraceae</taxon>
        <taxon>Helicobacter</taxon>
    </lineage>
</organism>
<comment type="caution">
    <text evidence="1">The sequence shown here is derived from an EMBL/GenBank/DDBJ whole genome shotgun (WGS) entry which is preliminary data.</text>
</comment>
<evidence type="ECO:0000313" key="1">
    <source>
        <dbReference type="EMBL" id="EJB31871.1"/>
    </source>
</evidence>
<evidence type="ECO:0000313" key="2">
    <source>
        <dbReference type="Proteomes" id="UP000003402"/>
    </source>
</evidence>
<dbReference type="PATRIC" id="fig|992026.3.peg.260"/>
<reference evidence="1 2" key="1">
    <citation type="journal article" date="2013" name="Pathog. Dis.">
        <title>Genome sequences of 65 Helicobacter pylori strains isolated from asymptomatic individuals and patients with gastric cancer, peptic ulcer disease, or gastritis.</title>
        <authorList>
            <person name="Blanchard T.G."/>
            <person name="Czinn S.J."/>
            <person name="Correa P."/>
            <person name="Nakazawa T."/>
            <person name="Keelan M."/>
            <person name="Morningstar L."/>
            <person name="Santana-Cruz I."/>
            <person name="Maroo A."/>
            <person name="McCracken C."/>
            <person name="Shefchek K."/>
            <person name="Daugherty S."/>
            <person name="Song Y."/>
            <person name="Fraser C.M."/>
            <person name="Fricke W.F."/>
        </authorList>
    </citation>
    <scope>NUCLEOTIDE SEQUENCE [LARGE SCALE GENOMIC DNA]</scope>
    <source>
        <strain evidence="1 2">NQ4099</strain>
    </source>
</reference>
<proteinExistence type="predicted"/>
<name>I9QBC8_HELPX</name>